<gene>
    <name evidence="1" type="ORF">WRT_011</name>
</gene>
<keyword evidence="2" id="KW-1185">Reference proteome</keyword>
<dbReference type="EMBL" id="KY798120">
    <property type="protein sequence ID" value="ARM69575.1"/>
    <property type="molecule type" value="Genomic_DNA"/>
</dbReference>
<dbReference type="Proteomes" id="UP000222154">
    <property type="component" value="Segment"/>
</dbReference>
<evidence type="ECO:0000313" key="1">
    <source>
        <dbReference type="EMBL" id="ARM69575.1"/>
    </source>
</evidence>
<organism evidence="1 2">
    <name type="scientific">Pseudomonas phage WRT</name>
    <dbReference type="NCBI Taxonomy" id="2783803"/>
    <lineage>
        <taxon>Viruses</taxon>
        <taxon>Duplodnaviria</taxon>
        <taxon>Heunggongvirae</taxon>
        <taxon>Uroviricota</taxon>
        <taxon>Caudoviricetes</taxon>
        <taxon>Autographivirales</taxon>
        <taxon>Autotranscriptaviridae</taxon>
        <taxon>Studiervirinae</taxon>
        <taxon>Ghunavirus</taxon>
        <taxon>Ghunavirus WRT</taxon>
    </lineage>
</organism>
<name>A0A1W6JRS0_9CAUD</name>
<evidence type="ECO:0000313" key="2">
    <source>
        <dbReference type="Proteomes" id="UP000222154"/>
    </source>
</evidence>
<protein>
    <submittedName>
        <fullName evidence="1">Uncharacterized protein</fullName>
    </submittedName>
</protein>
<accession>A0A1W6JRS0</accession>
<reference evidence="1 2" key="1">
    <citation type="submission" date="2017-03" db="EMBL/GenBank/DDBJ databases">
        <title>Complete genome sequence of two novel autographiviruses infecting bacterium from Pseudomonas fluorescens group.</title>
        <authorList>
            <person name="Barylski J."/>
            <person name="Nowicki G."/>
            <person name="Walkowiak-Nowicka K."/>
        </authorList>
    </citation>
    <scope>NUCLEOTIDE SEQUENCE [LARGE SCALE GENOMIC DNA]</scope>
    <source>
        <strain evidence="1 2">WRT</strain>
    </source>
</reference>
<proteinExistence type="predicted"/>
<sequence length="90" mass="10412">MNLQNVRQVIADHPHNQTVTIDVGTRESSVRITIDYFDHNARLIVQALAREVRVNPDLMLLYQFLAEEGRVIHLSLDIAQQTIQYLKETN</sequence>